<reference evidence="1" key="1">
    <citation type="submission" date="2019-10" db="EMBL/GenBank/DDBJ databases">
        <authorList>
            <consortium name="DOE Joint Genome Institute"/>
            <person name="Kuo A."/>
            <person name="Miyauchi S."/>
            <person name="Kiss E."/>
            <person name="Drula E."/>
            <person name="Kohler A."/>
            <person name="Sanchez-Garcia M."/>
            <person name="Andreopoulos B."/>
            <person name="Barry K.W."/>
            <person name="Bonito G."/>
            <person name="Buee M."/>
            <person name="Carver A."/>
            <person name="Chen C."/>
            <person name="Cichocki N."/>
            <person name="Clum A."/>
            <person name="Culley D."/>
            <person name="Crous P.W."/>
            <person name="Fauchery L."/>
            <person name="Girlanda M."/>
            <person name="Hayes R."/>
            <person name="Keri Z."/>
            <person name="LaButti K."/>
            <person name="Lipzen A."/>
            <person name="Lombard V."/>
            <person name="Magnuson J."/>
            <person name="Maillard F."/>
            <person name="Morin E."/>
            <person name="Murat C."/>
            <person name="Nolan M."/>
            <person name="Ohm R."/>
            <person name="Pangilinan J."/>
            <person name="Pereira M."/>
            <person name="Perotto S."/>
            <person name="Peter M."/>
            <person name="Riley R."/>
            <person name="Sitrit Y."/>
            <person name="Stielow B."/>
            <person name="Szollosi G."/>
            <person name="Zifcakova L."/>
            <person name="Stursova M."/>
            <person name="Spatafora J.W."/>
            <person name="Tedersoo L."/>
            <person name="Vaario L.-M."/>
            <person name="Yamada A."/>
            <person name="Yan M."/>
            <person name="Wang P."/>
            <person name="Xu J."/>
            <person name="Bruns T."/>
            <person name="Baldrian P."/>
            <person name="Vilgalys R."/>
            <person name="Henrissat B."/>
            <person name="Grigoriev I.V."/>
            <person name="Hibbett D."/>
            <person name="Nagy L.G."/>
            <person name="Martin F.M."/>
        </authorList>
    </citation>
    <scope>NUCLEOTIDE SEQUENCE</scope>
    <source>
        <strain evidence="1">Prilba</strain>
    </source>
</reference>
<evidence type="ECO:0000313" key="1">
    <source>
        <dbReference type="EMBL" id="KAF8470972.1"/>
    </source>
</evidence>
<name>A0A9P5MMH2_9AGAM</name>
<evidence type="ECO:0000313" key="2">
    <source>
        <dbReference type="Proteomes" id="UP000759537"/>
    </source>
</evidence>
<gene>
    <name evidence="1" type="ORF">DFH94DRAFT_608798</name>
</gene>
<sequence>YVDDAILTAMAKTFQQAHNKLSDMMTREGGAIEWTKTHNLHFEYGKIVLIDLVHHSNSEPRPTLTLPNIMIMPTKSTKYLGVILDQGLNWKEQTAYIVGKGSTWSTQIRRVVRPSWGLTPRAARRIYIGVALPCILYRIDIW</sequence>
<keyword evidence="2" id="KW-1185">Reference proteome</keyword>
<dbReference type="OrthoDB" id="3261222at2759"/>
<reference evidence="1" key="2">
    <citation type="journal article" date="2020" name="Nat. Commun.">
        <title>Large-scale genome sequencing of mycorrhizal fungi provides insights into the early evolution of symbiotic traits.</title>
        <authorList>
            <person name="Miyauchi S."/>
            <person name="Kiss E."/>
            <person name="Kuo A."/>
            <person name="Drula E."/>
            <person name="Kohler A."/>
            <person name="Sanchez-Garcia M."/>
            <person name="Morin E."/>
            <person name="Andreopoulos B."/>
            <person name="Barry K.W."/>
            <person name="Bonito G."/>
            <person name="Buee M."/>
            <person name="Carver A."/>
            <person name="Chen C."/>
            <person name="Cichocki N."/>
            <person name="Clum A."/>
            <person name="Culley D."/>
            <person name="Crous P.W."/>
            <person name="Fauchery L."/>
            <person name="Girlanda M."/>
            <person name="Hayes R.D."/>
            <person name="Keri Z."/>
            <person name="LaButti K."/>
            <person name="Lipzen A."/>
            <person name="Lombard V."/>
            <person name="Magnuson J."/>
            <person name="Maillard F."/>
            <person name="Murat C."/>
            <person name="Nolan M."/>
            <person name="Ohm R.A."/>
            <person name="Pangilinan J."/>
            <person name="Pereira M.F."/>
            <person name="Perotto S."/>
            <person name="Peter M."/>
            <person name="Pfister S."/>
            <person name="Riley R."/>
            <person name="Sitrit Y."/>
            <person name="Stielow J.B."/>
            <person name="Szollosi G."/>
            <person name="Zifcakova L."/>
            <person name="Stursova M."/>
            <person name="Spatafora J.W."/>
            <person name="Tedersoo L."/>
            <person name="Vaario L.M."/>
            <person name="Yamada A."/>
            <person name="Yan M."/>
            <person name="Wang P."/>
            <person name="Xu J."/>
            <person name="Bruns T."/>
            <person name="Baldrian P."/>
            <person name="Vilgalys R."/>
            <person name="Dunand C."/>
            <person name="Henrissat B."/>
            <person name="Grigoriev I.V."/>
            <person name="Hibbett D."/>
            <person name="Nagy L.G."/>
            <person name="Martin F.M."/>
        </authorList>
    </citation>
    <scope>NUCLEOTIDE SEQUENCE</scope>
    <source>
        <strain evidence="1">Prilba</strain>
    </source>
</reference>
<feature type="non-terminal residue" evidence="1">
    <location>
        <position position="142"/>
    </location>
</feature>
<evidence type="ECO:0008006" key="3">
    <source>
        <dbReference type="Google" id="ProtNLM"/>
    </source>
</evidence>
<comment type="caution">
    <text evidence="1">The sequence shown here is derived from an EMBL/GenBank/DDBJ whole genome shotgun (WGS) entry which is preliminary data.</text>
</comment>
<dbReference type="AlphaFoldDB" id="A0A9P5MMH2"/>
<protein>
    <recommendedName>
        <fullName evidence="3">Reverse transcriptase</fullName>
    </recommendedName>
</protein>
<dbReference type="EMBL" id="WHVB01000024">
    <property type="protein sequence ID" value="KAF8470972.1"/>
    <property type="molecule type" value="Genomic_DNA"/>
</dbReference>
<proteinExistence type="predicted"/>
<feature type="non-terminal residue" evidence="1">
    <location>
        <position position="1"/>
    </location>
</feature>
<organism evidence="1 2">
    <name type="scientific">Russula ochroleuca</name>
    <dbReference type="NCBI Taxonomy" id="152965"/>
    <lineage>
        <taxon>Eukaryota</taxon>
        <taxon>Fungi</taxon>
        <taxon>Dikarya</taxon>
        <taxon>Basidiomycota</taxon>
        <taxon>Agaricomycotina</taxon>
        <taxon>Agaricomycetes</taxon>
        <taxon>Russulales</taxon>
        <taxon>Russulaceae</taxon>
        <taxon>Russula</taxon>
    </lineage>
</organism>
<dbReference type="Proteomes" id="UP000759537">
    <property type="component" value="Unassembled WGS sequence"/>
</dbReference>
<accession>A0A9P5MMH2</accession>